<dbReference type="InterPro" id="IPR025493">
    <property type="entry name" value="DUF4384"/>
</dbReference>
<accession>U5DJV4</accession>
<dbReference type="InterPro" id="IPR011189">
    <property type="entry name" value="UCP_caspase_lke"/>
</dbReference>
<protein>
    <submittedName>
        <fullName evidence="3">Caspase domain protein</fullName>
    </submittedName>
</protein>
<sequence>MKRRAFLHGAGLSLLALGNGDRILQLPARWQRAAAVLAESSARKLAFLVGIDRYSHLQPLRGCATDVQRQRELLLSRFGFQPSDVLTLTNEQAEREAIETAFTEHLIEQARTGDVVVIHFSGYGSQVPLHTGQIADSVASLIPVDGNAGQSGETNHLLLETLALLARSLSTDKVTLVLDTSHNSSGQTLQGNLRLRALPDPARVAVAADELNYRNTLRRKFDSPMQALLEGNKLLPGLWLTAAGAGQLAAEAEWGGFSAGLFTYTFTQALWHAVPASSVQIDLARSAQTIERLTGRLQQPQLSGRATAGKPLYAYYLQPDAISADGAIAAIEKDGTAVVRLDGLPLPVVREYGSKSLLAVVAPDREGPIARLKVSAREGAIAKTQLLEESERDLLAVGQRVREALRVLPRDPGLTVALDPELGRIERVDATSALNSFPEVSAVVAAGESAADCLFGKVPAVEGGRRNSILDSGYSLFSIGGVPFPNSVGAQAEAVKSAVYRLAPKLKTLLAAKLWRLTANEGSSQLGLRATLEAIAPDKRLLLRRQTLRPLSPPFPDGSQTPLALANNRLPLLSVREQICYRVENYDERPLYLLLLGIDSGGNAIALLSPQPDSADAGGAATLNDITIAPGTTRLLPDPAATSFEWIVPGPVGLAEIYVIASTAPFEQTRGVLAATPHPRGEGERIVDLDDPLEVARALQQDLQSADAEASATGDSTTYALASNSWATLGFVYQVG</sequence>
<comment type="caution">
    <text evidence="3">The sequence shown here is derived from an EMBL/GenBank/DDBJ whole genome shotgun (WGS) entry which is preliminary data.</text>
</comment>
<dbReference type="GO" id="GO:0006508">
    <property type="term" value="P:proteolysis"/>
    <property type="evidence" value="ECO:0007669"/>
    <property type="project" value="InterPro"/>
</dbReference>
<dbReference type="InterPro" id="IPR029030">
    <property type="entry name" value="Caspase-like_dom_sf"/>
</dbReference>
<dbReference type="STRING" id="582515.KR51_00035650"/>
<keyword evidence="4" id="KW-1185">Reference proteome</keyword>
<feature type="domain" description="Peptidase C14 caspase" evidence="1">
    <location>
        <begin position="43"/>
        <end position="304"/>
    </location>
</feature>
<dbReference type="PANTHER" id="PTHR48104">
    <property type="entry name" value="METACASPASE-4"/>
    <property type="match status" value="1"/>
</dbReference>
<dbReference type="InterPro" id="IPR011600">
    <property type="entry name" value="Pept_C14_caspase"/>
</dbReference>
<dbReference type="Pfam" id="PF14326">
    <property type="entry name" value="DUF4384"/>
    <property type="match status" value="1"/>
</dbReference>
<feature type="domain" description="DUF4384" evidence="2">
    <location>
        <begin position="588"/>
        <end position="665"/>
    </location>
</feature>
<dbReference type="GO" id="GO:0005737">
    <property type="term" value="C:cytoplasm"/>
    <property type="evidence" value="ECO:0007669"/>
    <property type="project" value="TreeGrafter"/>
</dbReference>
<dbReference type="InParanoid" id="U5DJV4"/>
<dbReference type="SUPFAM" id="SSF52129">
    <property type="entry name" value="Caspase-like"/>
    <property type="match status" value="1"/>
</dbReference>
<organism evidence="3 4">
    <name type="scientific">Rubidibacter lacunae KORDI 51-2</name>
    <dbReference type="NCBI Taxonomy" id="582515"/>
    <lineage>
        <taxon>Bacteria</taxon>
        <taxon>Bacillati</taxon>
        <taxon>Cyanobacteriota</taxon>
        <taxon>Cyanophyceae</taxon>
        <taxon>Oscillatoriophycideae</taxon>
        <taxon>Chroococcales</taxon>
        <taxon>Aphanothecaceae</taxon>
        <taxon>Rubidibacter</taxon>
    </lineage>
</organism>
<evidence type="ECO:0000259" key="2">
    <source>
        <dbReference type="Pfam" id="PF14326"/>
    </source>
</evidence>
<dbReference type="GO" id="GO:0004197">
    <property type="term" value="F:cysteine-type endopeptidase activity"/>
    <property type="evidence" value="ECO:0007669"/>
    <property type="project" value="InterPro"/>
</dbReference>
<dbReference type="RefSeq" id="WP_022609188.1">
    <property type="nucleotide sequence ID" value="NZ_ASSJ01000083.1"/>
</dbReference>
<name>U5DJV4_9CHRO</name>
<dbReference type="PATRIC" id="fig|582515.4.peg.4006"/>
<dbReference type="EMBL" id="ASSJ01000083">
    <property type="protein sequence ID" value="ERN39965.1"/>
    <property type="molecule type" value="Genomic_DNA"/>
</dbReference>
<gene>
    <name evidence="3" type="ORF">KR51_00035650</name>
</gene>
<evidence type="ECO:0000259" key="1">
    <source>
        <dbReference type="Pfam" id="PF00656"/>
    </source>
</evidence>
<evidence type="ECO:0000313" key="4">
    <source>
        <dbReference type="Proteomes" id="UP000016960"/>
    </source>
</evidence>
<dbReference type="OrthoDB" id="505527at2"/>
<proteinExistence type="predicted"/>
<dbReference type="Gene3D" id="3.40.50.1460">
    <property type="match status" value="1"/>
</dbReference>
<dbReference type="InterPro" id="IPR050452">
    <property type="entry name" value="Metacaspase"/>
</dbReference>
<dbReference type="Proteomes" id="UP000016960">
    <property type="component" value="Unassembled WGS sequence"/>
</dbReference>
<dbReference type="eggNOG" id="COG4249">
    <property type="taxonomic scope" value="Bacteria"/>
</dbReference>
<dbReference type="PIRSF" id="PIRSF007398">
    <property type="entry name" value="Sll0148_caspase"/>
    <property type="match status" value="1"/>
</dbReference>
<reference evidence="3 4" key="1">
    <citation type="submission" date="2013-05" db="EMBL/GenBank/DDBJ databases">
        <title>Draft genome sequence of Rubidibacter lacunae KORDI 51-2.</title>
        <authorList>
            <person name="Choi D.H."/>
            <person name="Noh J.H."/>
            <person name="Kwon K.-K."/>
            <person name="Lee J.-H."/>
            <person name="Ryu J.-Y."/>
        </authorList>
    </citation>
    <scope>NUCLEOTIDE SEQUENCE [LARGE SCALE GENOMIC DNA]</scope>
    <source>
        <strain evidence="3 4">KORDI 51-2</strain>
    </source>
</reference>
<dbReference type="PANTHER" id="PTHR48104:SF30">
    <property type="entry name" value="METACASPASE-1"/>
    <property type="match status" value="1"/>
</dbReference>
<dbReference type="Pfam" id="PF00656">
    <property type="entry name" value="Peptidase_C14"/>
    <property type="match status" value="1"/>
</dbReference>
<dbReference type="AlphaFoldDB" id="U5DJV4"/>
<evidence type="ECO:0000313" key="3">
    <source>
        <dbReference type="EMBL" id="ERN39965.1"/>
    </source>
</evidence>